<dbReference type="InterPro" id="IPR008014">
    <property type="entry name" value="GSK3-bd"/>
</dbReference>
<dbReference type="GO" id="GO:0005737">
    <property type="term" value="C:cytoplasm"/>
    <property type="evidence" value="ECO:0007669"/>
    <property type="project" value="TreeGrafter"/>
</dbReference>
<reference evidence="3" key="2">
    <citation type="submission" date="2025-09" db="UniProtKB">
        <authorList>
            <consortium name="Ensembl"/>
        </authorList>
    </citation>
    <scope>IDENTIFICATION</scope>
</reference>
<feature type="region of interest" description="Disordered" evidence="2">
    <location>
        <begin position="57"/>
        <end position="78"/>
    </location>
</feature>
<reference evidence="3" key="1">
    <citation type="submission" date="2025-08" db="UniProtKB">
        <authorList>
            <consortium name="Ensembl"/>
        </authorList>
    </citation>
    <scope>IDENTIFICATION</scope>
</reference>
<feature type="region of interest" description="Disordered" evidence="2">
    <location>
        <begin position="206"/>
        <end position="232"/>
    </location>
</feature>
<organism evidence="3 4">
    <name type="scientific">Sciurus vulgaris</name>
    <name type="common">Eurasian red squirrel</name>
    <dbReference type="NCBI Taxonomy" id="55149"/>
    <lineage>
        <taxon>Eukaryota</taxon>
        <taxon>Metazoa</taxon>
        <taxon>Chordata</taxon>
        <taxon>Craniata</taxon>
        <taxon>Vertebrata</taxon>
        <taxon>Euteleostomi</taxon>
        <taxon>Mammalia</taxon>
        <taxon>Eutheria</taxon>
        <taxon>Euarchontoglires</taxon>
        <taxon>Glires</taxon>
        <taxon>Rodentia</taxon>
        <taxon>Sciuromorpha</taxon>
        <taxon>Sciuridae</taxon>
        <taxon>Sciurinae</taxon>
        <taxon>Sciurini</taxon>
        <taxon>Sciurus</taxon>
    </lineage>
</organism>
<accession>A0A8D2CSU8</accession>
<evidence type="ECO:0000256" key="2">
    <source>
        <dbReference type="SAM" id="MobiDB-lite"/>
    </source>
</evidence>
<dbReference type="Ensembl" id="ENSSVLT00005015937.1">
    <property type="protein sequence ID" value="ENSSVLP00005014397.1"/>
    <property type="gene ID" value="ENSSVLG00005011482.1"/>
</dbReference>
<evidence type="ECO:0000256" key="1">
    <source>
        <dbReference type="ARBA" id="ARBA00010422"/>
    </source>
</evidence>
<name>A0A8D2CSU8_SCIVU</name>
<feature type="region of interest" description="Disordered" evidence="2">
    <location>
        <begin position="1"/>
        <end position="29"/>
    </location>
</feature>
<comment type="similarity">
    <text evidence="1">Belongs to the GSK-3-binding protein family.</text>
</comment>
<dbReference type="PANTHER" id="PTHR35154:SF2">
    <property type="entry name" value="GSK-3-BINDING PROTEIN FRAT2"/>
    <property type="match status" value="1"/>
</dbReference>
<dbReference type="Proteomes" id="UP000694564">
    <property type="component" value="Unassembled WGS sequence"/>
</dbReference>
<dbReference type="AlphaFoldDB" id="A0A8D2CSU8"/>
<dbReference type="GeneTree" id="ENSGT00390000007081"/>
<dbReference type="Pfam" id="PF05350">
    <property type="entry name" value="GSK-3_bind"/>
    <property type="match status" value="1"/>
</dbReference>
<evidence type="ECO:0000313" key="3">
    <source>
        <dbReference type="Ensembl" id="ENSSVLP00005014397.1"/>
    </source>
</evidence>
<sequence length="232" mass="24240">MPSRREEEEEVSEKAEGEEEEEDDDDSFLLPEQLVTLGGSGEVDRLVAQIGQTLQLDAAHDSPASPCVPPGPPLQPRVALPADKARPRAVPLLLRPASSEAVGPAPSGALRCALGDRGRLRGRAAPYCVAELSSGPSALPGPCRRGWLRGAGASRRLQQRRWTQAGARAGDDDPHRLLQQLVLSGNLIKEAVRRLQRAVAAIAATSPTGASGPGGGRSGPDPVALQTSSALL</sequence>
<dbReference type="OrthoDB" id="6381246at2759"/>
<feature type="compositionally biased region" description="Pro residues" evidence="2">
    <location>
        <begin position="66"/>
        <end position="75"/>
    </location>
</feature>
<feature type="compositionally biased region" description="Acidic residues" evidence="2">
    <location>
        <begin position="7"/>
        <end position="27"/>
    </location>
</feature>
<evidence type="ECO:0008006" key="5">
    <source>
        <dbReference type="Google" id="ProtNLM"/>
    </source>
</evidence>
<protein>
    <recommendedName>
        <fullName evidence="5">GSK-3-binding protein FRAT2</fullName>
    </recommendedName>
</protein>
<proteinExistence type="inferred from homology"/>
<dbReference type="PANTHER" id="PTHR35154">
    <property type="entry name" value="GBP PROTEIN"/>
    <property type="match status" value="1"/>
</dbReference>
<keyword evidence="4" id="KW-1185">Reference proteome</keyword>
<evidence type="ECO:0000313" key="4">
    <source>
        <dbReference type="Proteomes" id="UP000694564"/>
    </source>
</evidence>